<keyword evidence="1 4" id="KW-0732">Signal</keyword>
<dbReference type="PROSITE" id="PS51257">
    <property type="entry name" value="PROKAR_LIPOPROTEIN"/>
    <property type="match status" value="1"/>
</dbReference>
<name>A0ABV9Y1E1_9PSEU</name>
<dbReference type="SUPFAM" id="SSF141072">
    <property type="entry name" value="CalX-like"/>
    <property type="match status" value="1"/>
</dbReference>
<keyword evidence="2" id="KW-0677">Repeat</keyword>
<proteinExistence type="predicted"/>
<protein>
    <submittedName>
        <fullName evidence="6">Calx-beta domain-containing protein</fullName>
    </submittedName>
</protein>
<comment type="caution">
    <text evidence="6">The sequence shown here is derived from an EMBL/GenBank/DDBJ whole genome shotgun (WGS) entry which is preliminary data.</text>
</comment>
<feature type="signal peptide" evidence="4">
    <location>
        <begin position="1"/>
        <end position="24"/>
    </location>
</feature>
<dbReference type="Gene3D" id="2.60.40.2030">
    <property type="match status" value="1"/>
</dbReference>
<feature type="domain" description="Calx-beta" evidence="5">
    <location>
        <begin position="53"/>
        <end position="133"/>
    </location>
</feature>
<evidence type="ECO:0000256" key="1">
    <source>
        <dbReference type="ARBA" id="ARBA00022729"/>
    </source>
</evidence>
<evidence type="ECO:0000256" key="3">
    <source>
        <dbReference type="ARBA" id="ARBA00022837"/>
    </source>
</evidence>
<evidence type="ECO:0000313" key="6">
    <source>
        <dbReference type="EMBL" id="MFC5055315.1"/>
    </source>
</evidence>
<organism evidence="6 7">
    <name type="scientific">Saccharothrix xinjiangensis</name>
    <dbReference type="NCBI Taxonomy" id="204798"/>
    <lineage>
        <taxon>Bacteria</taxon>
        <taxon>Bacillati</taxon>
        <taxon>Actinomycetota</taxon>
        <taxon>Actinomycetes</taxon>
        <taxon>Pseudonocardiales</taxon>
        <taxon>Pseudonocardiaceae</taxon>
        <taxon>Saccharothrix</taxon>
    </lineage>
</organism>
<dbReference type="InterPro" id="IPR003644">
    <property type="entry name" value="Calx_beta"/>
</dbReference>
<evidence type="ECO:0000256" key="2">
    <source>
        <dbReference type="ARBA" id="ARBA00022737"/>
    </source>
</evidence>
<gene>
    <name evidence="6" type="ORF">ACFPFM_16275</name>
</gene>
<dbReference type="InterPro" id="IPR038081">
    <property type="entry name" value="CalX-like_sf"/>
</dbReference>
<evidence type="ECO:0000256" key="4">
    <source>
        <dbReference type="SAM" id="SignalP"/>
    </source>
</evidence>
<dbReference type="RefSeq" id="WP_344040366.1">
    <property type="nucleotide sequence ID" value="NZ_BAAAKE010000022.1"/>
</dbReference>
<dbReference type="EMBL" id="JBHSJB010000012">
    <property type="protein sequence ID" value="MFC5055315.1"/>
    <property type="molecule type" value="Genomic_DNA"/>
</dbReference>
<keyword evidence="3" id="KW-0106">Calcium</keyword>
<dbReference type="Proteomes" id="UP001595833">
    <property type="component" value="Unassembled WGS sequence"/>
</dbReference>
<keyword evidence="7" id="KW-1185">Reference proteome</keyword>
<accession>A0ABV9Y1E1</accession>
<dbReference type="Pfam" id="PF03160">
    <property type="entry name" value="Calx-beta"/>
    <property type="match status" value="1"/>
</dbReference>
<reference evidence="7" key="1">
    <citation type="journal article" date="2019" name="Int. J. Syst. Evol. Microbiol.">
        <title>The Global Catalogue of Microorganisms (GCM) 10K type strain sequencing project: providing services to taxonomists for standard genome sequencing and annotation.</title>
        <authorList>
            <consortium name="The Broad Institute Genomics Platform"/>
            <consortium name="The Broad Institute Genome Sequencing Center for Infectious Disease"/>
            <person name="Wu L."/>
            <person name="Ma J."/>
        </authorList>
    </citation>
    <scope>NUCLEOTIDE SEQUENCE [LARGE SCALE GENOMIC DNA]</scope>
    <source>
        <strain evidence="7">KCTC 12848</strain>
    </source>
</reference>
<evidence type="ECO:0000313" key="7">
    <source>
        <dbReference type="Proteomes" id="UP001595833"/>
    </source>
</evidence>
<sequence>MRKTMTWVLALLLPLGLVVPGAGAAGAACAPAAVEVGDVAQAEGTGGAAVFRFPVSVVAAPGCRATGSVRYRTVDGVSADRDPALAGSDYTAASGVLSWSDDTATRYVTVAVSADARSELVEVFWVSLDQPSGVVVTGRSGAGWIGDDDSPSVRGCPPEDPFCDGVLSTEGTGVCWRGTCSASTHFSVPSAGVRHVGVRTLDSGVADPGYVPIEGVTLVVPPGARRAVVRFTITAPPGREVRIPVEFYSPSSGTPGNMRTVLTLVKS</sequence>
<feature type="chain" id="PRO_5046438851" evidence="4">
    <location>
        <begin position="25"/>
        <end position="267"/>
    </location>
</feature>
<evidence type="ECO:0000259" key="5">
    <source>
        <dbReference type="Pfam" id="PF03160"/>
    </source>
</evidence>